<gene>
    <name evidence="3" type="ORF">NBRC111893_1658</name>
</gene>
<dbReference type="InterPro" id="IPR018042">
    <property type="entry name" value="Aspartate_kinase_CS"/>
</dbReference>
<keyword evidence="3" id="KW-0808">Transferase</keyword>
<dbReference type="EC" id="2.7.2.4" evidence="3"/>
<sequence>MKIVKFGGSSLADAAHFQKVIDIISSDNNRRVVVTSAPGKRFTGDIKVTDLLITYANKVMSEKPYADIQNQIFNRYEQIGDAFNVSAAVLTSIHDKLLSLPNASYPNNDYLMAAFKAHGERLNAELFAACLTQSGIPANSSIQVKPALFSPMILTALQLTKQLIQT</sequence>
<comment type="similarity">
    <text evidence="1">Belongs to the aspartokinase family.</text>
</comment>
<dbReference type="AlphaFoldDB" id="A0A401FMA9"/>
<evidence type="ECO:0000256" key="1">
    <source>
        <dbReference type="ARBA" id="ARBA00010122"/>
    </source>
</evidence>
<dbReference type="InterPro" id="IPR036393">
    <property type="entry name" value="AceGlu_kinase-like_sf"/>
</dbReference>
<keyword evidence="4" id="KW-1185">Reference proteome</keyword>
<reference evidence="3 4" key="1">
    <citation type="submission" date="2017-11" db="EMBL/GenBank/DDBJ databases">
        <title>Draft Genome Sequence of Lactobacillus curieae NBRC 111893 isolated from Koso, a Japanese sugar-Vegetable Fermented Beverage.</title>
        <authorList>
            <person name="Chiou T.Y."/>
            <person name="Oshima K."/>
            <person name="Suda W."/>
            <person name="Hattori M."/>
            <person name="Takahashi T."/>
        </authorList>
    </citation>
    <scope>NUCLEOTIDE SEQUENCE [LARGE SCALE GENOMIC DNA]</scope>
    <source>
        <strain evidence="3 4">NBRC111893</strain>
    </source>
</reference>
<evidence type="ECO:0000313" key="3">
    <source>
        <dbReference type="EMBL" id="GAY73512.1"/>
    </source>
</evidence>
<organism evidence="3 4">
    <name type="scientific">Lentilactobacillus kosonis</name>
    <dbReference type="NCBI Taxonomy" id="2810561"/>
    <lineage>
        <taxon>Bacteria</taxon>
        <taxon>Bacillati</taxon>
        <taxon>Bacillota</taxon>
        <taxon>Bacilli</taxon>
        <taxon>Lactobacillales</taxon>
        <taxon>Lactobacillaceae</taxon>
        <taxon>Lentilactobacillus</taxon>
    </lineage>
</organism>
<dbReference type="GO" id="GO:0009090">
    <property type="term" value="P:homoserine biosynthetic process"/>
    <property type="evidence" value="ECO:0007669"/>
    <property type="project" value="TreeGrafter"/>
</dbReference>
<dbReference type="Proteomes" id="UP000286974">
    <property type="component" value="Unassembled WGS sequence"/>
</dbReference>
<dbReference type="PROSITE" id="PS00324">
    <property type="entry name" value="ASPARTOKINASE"/>
    <property type="match status" value="1"/>
</dbReference>
<dbReference type="PANTHER" id="PTHR21499:SF67">
    <property type="entry name" value="ASPARTOKINASE 3"/>
    <property type="match status" value="1"/>
</dbReference>
<comment type="caution">
    <text evidence="3">The sequence shown here is derived from an EMBL/GenBank/DDBJ whole genome shotgun (WGS) entry which is preliminary data.</text>
</comment>
<proteinExistence type="inferred from homology"/>
<dbReference type="GO" id="GO:0005829">
    <property type="term" value="C:cytosol"/>
    <property type="evidence" value="ECO:0007669"/>
    <property type="project" value="TreeGrafter"/>
</dbReference>
<feature type="domain" description="Aspartate/glutamate/uridylate kinase" evidence="2">
    <location>
        <begin position="2"/>
        <end position="141"/>
    </location>
</feature>
<evidence type="ECO:0000259" key="2">
    <source>
        <dbReference type="Pfam" id="PF00696"/>
    </source>
</evidence>
<dbReference type="EMBL" id="BEXA01000003">
    <property type="protein sequence ID" value="GAY73512.1"/>
    <property type="molecule type" value="Genomic_DNA"/>
</dbReference>
<dbReference type="GO" id="GO:0009089">
    <property type="term" value="P:lysine biosynthetic process via diaminopimelate"/>
    <property type="evidence" value="ECO:0007669"/>
    <property type="project" value="TreeGrafter"/>
</dbReference>
<name>A0A401FMA9_9LACO</name>
<dbReference type="InterPro" id="IPR001048">
    <property type="entry name" value="Asp/Glu/Uridylate_kinase"/>
</dbReference>
<accession>A0A401FMA9</accession>
<dbReference type="PANTHER" id="PTHR21499">
    <property type="entry name" value="ASPARTATE KINASE"/>
    <property type="match status" value="1"/>
</dbReference>
<dbReference type="Pfam" id="PF00696">
    <property type="entry name" value="AA_kinase"/>
    <property type="match status" value="1"/>
</dbReference>
<dbReference type="Gene3D" id="3.40.1160.10">
    <property type="entry name" value="Acetylglutamate kinase-like"/>
    <property type="match status" value="1"/>
</dbReference>
<dbReference type="SUPFAM" id="SSF53633">
    <property type="entry name" value="Carbamate kinase-like"/>
    <property type="match status" value="1"/>
</dbReference>
<keyword evidence="3" id="KW-0418">Kinase</keyword>
<evidence type="ECO:0000313" key="4">
    <source>
        <dbReference type="Proteomes" id="UP000286974"/>
    </source>
</evidence>
<dbReference type="GO" id="GO:0004072">
    <property type="term" value="F:aspartate kinase activity"/>
    <property type="evidence" value="ECO:0007669"/>
    <property type="project" value="UniProtKB-EC"/>
</dbReference>
<protein>
    <submittedName>
        <fullName evidence="3">Aspartokinase</fullName>
        <ecNumber evidence="3">2.7.2.4</ecNumber>
    </submittedName>
</protein>